<reference evidence="6 7" key="1">
    <citation type="journal article" date="2018" name="Nat. Biotechnol.">
        <title>A standardized bacterial taxonomy based on genome phylogeny substantially revises the tree of life.</title>
        <authorList>
            <person name="Parks D.H."/>
            <person name="Chuvochina M."/>
            <person name="Waite D.W."/>
            <person name="Rinke C."/>
            <person name="Skarshewski A."/>
            <person name="Chaumeil P.A."/>
            <person name="Hugenholtz P."/>
        </authorList>
    </citation>
    <scope>NUCLEOTIDE SEQUENCE [LARGE SCALE GENOMIC DNA]</scope>
    <source>
        <strain evidence="6">UBA9158</strain>
    </source>
</reference>
<dbReference type="PANTHER" id="PTHR37164:SF1">
    <property type="entry name" value="BACTERIOHEMERYTHRIN"/>
    <property type="match status" value="1"/>
</dbReference>
<accession>A0A3C1KNH7</accession>
<dbReference type="InterPro" id="IPR012827">
    <property type="entry name" value="Hemerythrin_metal-bd"/>
</dbReference>
<dbReference type="PROSITE" id="PS00550">
    <property type="entry name" value="HEMERYTHRINS"/>
    <property type="match status" value="1"/>
</dbReference>
<dbReference type="AlphaFoldDB" id="A0A3C1KNH7"/>
<evidence type="ECO:0000256" key="3">
    <source>
        <dbReference type="ARBA" id="ARBA00022723"/>
    </source>
</evidence>
<dbReference type="Proteomes" id="UP000259273">
    <property type="component" value="Unassembled WGS sequence"/>
</dbReference>
<dbReference type="Pfam" id="PF01814">
    <property type="entry name" value="Hemerythrin"/>
    <property type="match status" value="1"/>
</dbReference>
<dbReference type="CDD" id="cd12107">
    <property type="entry name" value="Hemerythrin"/>
    <property type="match status" value="1"/>
</dbReference>
<evidence type="ECO:0000313" key="7">
    <source>
        <dbReference type="Proteomes" id="UP000259273"/>
    </source>
</evidence>
<gene>
    <name evidence="6" type="ORF">DCP75_09225</name>
</gene>
<dbReference type="SUPFAM" id="SSF47188">
    <property type="entry name" value="Hemerythrin-like"/>
    <property type="match status" value="1"/>
</dbReference>
<evidence type="ECO:0000313" key="6">
    <source>
        <dbReference type="EMBL" id="HAN27884.1"/>
    </source>
</evidence>
<dbReference type="NCBIfam" id="TIGR02481">
    <property type="entry name" value="hemeryth_dom"/>
    <property type="match status" value="1"/>
</dbReference>
<protein>
    <recommendedName>
        <fullName evidence="5">Hemerythrin-like domain-containing protein</fullName>
    </recommendedName>
</protein>
<dbReference type="GO" id="GO:0005344">
    <property type="term" value="F:oxygen carrier activity"/>
    <property type="evidence" value="ECO:0007669"/>
    <property type="project" value="UniProtKB-KW"/>
</dbReference>
<keyword evidence="2" id="KW-0813">Transport</keyword>
<sequence length="111" mass="12808">MQKTSDILWQDAQHQTLFAILDLIAQPDSDADVVRHLLDYAESHFALEEHYMTALAYPERSAHIAAHDQFREEIASLLEQEEDDAAFRAVVATFLTEWLRRHVFGIDKALE</sequence>
<dbReference type="Gene3D" id="1.20.120.50">
    <property type="entry name" value="Hemerythrin-like"/>
    <property type="match status" value="1"/>
</dbReference>
<name>A0A3C1KNH7_9GAMM</name>
<keyword evidence="2" id="KW-0561">Oxygen transport</keyword>
<evidence type="ECO:0000256" key="1">
    <source>
        <dbReference type="ARBA" id="ARBA00010587"/>
    </source>
</evidence>
<proteinExistence type="inferred from homology"/>
<keyword evidence="3" id="KW-0479">Metal-binding</keyword>
<dbReference type="InterPro" id="IPR035938">
    <property type="entry name" value="Hemerythrin-like_sf"/>
</dbReference>
<dbReference type="InterPro" id="IPR016131">
    <property type="entry name" value="Haemerythrin_Fe_BS"/>
</dbReference>
<comment type="similarity">
    <text evidence="1">Belongs to the hemerythrin family.</text>
</comment>
<dbReference type="InterPro" id="IPR050669">
    <property type="entry name" value="Hemerythrin"/>
</dbReference>
<feature type="non-terminal residue" evidence="6">
    <location>
        <position position="111"/>
    </location>
</feature>
<feature type="domain" description="Hemerythrin-like" evidence="5">
    <location>
        <begin position="11"/>
        <end position="109"/>
    </location>
</feature>
<evidence type="ECO:0000256" key="2">
    <source>
        <dbReference type="ARBA" id="ARBA00022621"/>
    </source>
</evidence>
<comment type="caution">
    <text evidence="6">The sequence shown here is derived from an EMBL/GenBank/DDBJ whole genome shotgun (WGS) entry which is preliminary data.</text>
</comment>
<evidence type="ECO:0000259" key="5">
    <source>
        <dbReference type="Pfam" id="PF01814"/>
    </source>
</evidence>
<evidence type="ECO:0000256" key="4">
    <source>
        <dbReference type="ARBA" id="ARBA00023004"/>
    </source>
</evidence>
<dbReference type="EMBL" id="DMND01000128">
    <property type="protein sequence ID" value="HAN27884.1"/>
    <property type="molecule type" value="Genomic_DNA"/>
</dbReference>
<dbReference type="PANTHER" id="PTHR37164">
    <property type="entry name" value="BACTERIOHEMERYTHRIN"/>
    <property type="match status" value="1"/>
</dbReference>
<dbReference type="STRING" id="1121937.GCA_000423125_02381"/>
<dbReference type="GO" id="GO:0046872">
    <property type="term" value="F:metal ion binding"/>
    <property type="evidence" value="ECO:0007669"/>
    <property type="project" value="UniProtKB-KW"/>
</dbReference>
<dbReference type="InterPro" id="IPR012312">
    <property type="entry name" value="Hemerythrin-like"/>
</dbReference>
<keyword evidence="4" id="KW-0408">Iron</keyword>
<organism evidence="6 7">
    <name type="scientific">Haliea salexigens</name>
    <dbReference type="NCBI Taxonomy" id="287487"/>
    <lineage>
        <taxon>Bacteria</taxon>
        <taxon>Pseudomonadati</taxon>
        <taxon>Pseudomonadota</taxon>
        <taxon>Gammaproteobacteria</taxon>
        <taxon>Cellvibrionales</taxon>
        <taxon>Halieaceae</taxon>
        <taxon>Haliea</taxon>
    </lineage>
</organism>